<evidence type="ECO:0000313" key="1">
    <source>
        <dbReference type="EMBL" id="MQL87471.1"/>
    </source>
</evidence>
<protein>
    <submittedName>
        <fullName evidence="1">Uncharacterized protein</fullName>
    </submittedName>
</protein>
<dbReference type="AlphaFoldDB" id="A0A843UVA5"/>
<dbReference type="Proteomes" id="UP000652761">
    <property type="component" value="Unassembled WGS sequence"/>
</dbReference>
<organism evidence="1 2">
    <name type="scientific">Colocasia esculenta</name>
    <name type="common">Wild taro</name>
    <name type="synonym">Arum esculentum</name>
    <dbReference type="NCBI Taxonomy" id="4460"/>
    <lineage>
        <taxon>Eukaryota</taxon>
        <taxon>Viridiplantae</taxon>
        <taxon>Streptophyta</taxon>
        <taxon>Embryophyta</taxon>
        <taxon>Tracheophyta</taxon>
        <taxon>Spermatophyta</taxon>
        <taxon>Magnoliopsida</taxon>
        <taxon>Liliopsida</taxon>
        <taxon>Araceae</taxon>
        <taxon>Aroideae</taxon>
        <taxon>Colocasieae</taxon>
        <taxon>Colocasia</taxon>
    </lineage>
</organism>
<keyword evidence="2" id="KW-1185">Reference proteome</keyword>
<dbReference type="EMBL" id="NMUH01000980">
    <property type="protein sequence ID" value="MQL87471.1"/>
    <property type="molecule type" value="Genomic_DNA"/>
</dbReference>
<proteinExistence type="predicted"/>
<gene>
    <name evidence="1" type="ORF">Taro_020012</name>
</gene>
<accession>A0A843UVA5</accession>
<evidence type="ECO:0000313" key="2">
    <source>
        <dbReference type="Proteomes" id="UP000652761"/>
    </source>
</evidence>
<name>A0A843UVA5_COLES</name>
<reference evidence="1" key="1">
    <citation type="submission" date="2017-07" db="EMBL/GenBank/DDBJ databases">
        <title>Taro Niue Genome Assembly and Annotation.</title>
        <authorList>
            <person name="Atibalentja N."/>
            <person name="Keating K."/>
            <person name="Fields C.J."/>
        </authorList>
    </citation>
    <scope>NUCLEOTIDE SEQUENCE</scope>
    <source>
        <strain evidence="1">Niue_2</strain>
        <tissue evidence="1">Leaf</tissue>
    </source>
</reference>
<sequence>MVPGWVRTLERINRTGVAEVMRMEHRRLAAMGPHIPEQEAAMLLAEIHKELEGVVGTEKEGAGIRNELVAEERLKGEARSGRVEVEKVEGGSVVEARHNGRRALVVAVKVAAETGVVERHSDRLELVGVAKAKAKAEAEKVAEESYSNRLAMAMAMAVEVKLVVVPHTAVAAAAAAVLCTEVGEAEAAGSTLGEEASWVEAEEIGHSKRVVMALEVAARDRLAEAEKEVAGKVAAARDTLAEVAAAAEVVKEEAAKVAAVMEVVGKVGAATEKVEVEMAGAETHSVPEASKQAVEASTQGVAVTLQVEAVAGSTLAAAEGVGREAAGEVMQARTERT</sequence>
<comment type="caution">
    <text evidence="1">The sequence shown here is derived from an EMBL/GenBank/DDBJ whole genome shotgun (WGS) entry which is preliminary data.</text>
</comment>